<gene>
    <name evidence="1" type="ORF">XVE_0105</name>
</gene>
<protein>
    <submittedName>
        <fullName evidence="1">Uncharacterized protein</fullName>
    </submittedName>
</protein>
<proteinExistence type="predicted"/>
<dbReference type="Proteomes" id="UP000003299">
    <property type="component" value="Unassembled WGS sequence"/>
</dbReference>
<evidence type="ECO:0000313" key="1">
    <source>
        <dbReference type="EMBL" id="EGD11597.1"/>
    </source>
</evidence>
<organism evidence="1 2">
    <name type="scientific">Xanthomonas vesicatoria ATCC 35937</name>
    <dbReference type="NCBI Taxonomy" id="925775"/>
    <lineage>
        <taxon>Bacteria</taxon>
        <taxon>Pseudomonadati</taxon>
        <taxon>Pseudomonadota</taxon>
        <taxon>Gammaproteobacteria</taxon>
        <taxon>Lysobacterales</taxon>
        <taxon>Lysobacteraceae</taxon>
        <taxon>Xanthomonas</taxon>
    </lineage>
</organism>
<reference evidence="1 2" key="1">
    <citation type="journal article" date="2011" name="BMC Genomics">
        <title>Comparative genomics reveals diversity among xanthomonads infecting tomato and pepper.</title>
        <authorList>
            <person name="Potnis N."/>
            <person name="Krasileva K."/>
            <person name="Chow V."/>
            <person name="Almeida N.F."/>
            <person name="Patil P.B."/>
            <person name="Ryan R.P."/>
            <person name="Sharlach M."/>
            <person name="Behlau F."/>
            <person name="Dow J.M."/>
            <person name="Momol M.T."/>
            <person name="White F.F."/>
            <person name="Preston J.F."/>
            <person name="Vinatzer B.A."/>
            <person name="Koebnik R."/>
            <person name="Setubal J.C."/>
            <person name="Norman D.J."/>
            <person name="Staskawicz B.J."/>
            <person name="Jones J.B."/>
        </authorList>
    </citation>
    <scope>NUCLEOTIDE SEQUENCE [LARGE SCALE GENOMIC DNA]</scope>
    <source>
        <strain evidence="1 2">ATCC 35937</strain>
    </source>
</reference>
<dbReference type="EMBL" id="AEQV01000001">
    <property type="protein sequence ID" value="EGD11597.1"/>
    <property type="molecule type" value="Genomic_DNA"/>
</dbReference>
<dbReference type="KEGG" id="xve:BJD12_09645"/>
<name>F0B7R1_9XANT</name>
<dbReference type="AlphaFoldDB" id="F0B7R1"/>
<comment type="caution">
    <text evidence="1">The sequence shown here is derived from an EMBL/GenBank/DDBJ whole genome shotgun (WGS) entry which is preliminary data.</text>
</comment>
<dbReference type="eggNOG" id="COG3039">
    <property type="taxonomic scope" value="Bacteria"/>
</dbReference>
<accession>F0B7R1</accession>
<evidence type="ECO:0000313" key="2">
    <source>
        <dbReference type="Proteomes" id="UP000003299"/>
    </source>
</evidence>
<sequence>MPLRQSEARLGSALSRKAVRYAHVRQFKRRHCVLRRPRTVLGRVVCDMQRELHQV</sequence>